<comment type="similarity">
    <text evidence="7">Belongs to the glycosyl hydrolase 5 (cellulase A) family.</text>
</comment>
<evidence type="ECO:0000313" key="12">
    <source>
        <dbReference type="EMBL" id="GIF99135.1"/>
    </source>
</evidence>
<keyword evidence="13" id="KW-1185">Reference proteome</keyword>
<dbReference type="InterPro" id="IPR050991">
    <property type="entry name" value="ECM_Regulatory_Proteins"/>
</dbReference>
<comment type="catalytic activity">
    <reaction evidence="1 7">
        <text>Endohydrolysis of (1-&gt;4)-beta-D-glucosidic linkages in cellulose, lichenin and cereal beta-D-glucans.</text>
        <dbReference type="EC" id="3.2.1.4"/>
    </reaction>
</comment>
<protein>
    <recommendedName>
        <fullName evidence="7">Endoglucanase</fullName>
        <ecNumber evidence="7">3.2.1.4</ecNumber>
    </recommendedName>
</protein>
<evidence type="ECO:0000256" key="3">
    <source>
        <dbReference type="ARBA" id="ARBA00022801"/>
    </source>
</evidence>
<evidence type="ECO:0000313" key="13">
    <source>
        <dbReference type="Proteomes" id="UP000659904"/>
    </source>
</evidence>
<dbReference type="Gene3D" id="3.20.20.80">
    <property type="entry name" value="Glycosidases"/>
    <property type="match status" value="1"/>
</dbReference>
<dbReference type="PROSITE" id="PS51173">
    <property type="entry name" value="CBM2"/>
    <property type="match status" value="1"/>
</dbReference>
<evidence type="ECO:0000256" key="6">
    <source>
        <dbReference type="ARBA" id="ARBA00023326"/>
    </source>
</evidence>
<dbReference type="EMBL" id="BONH01000019">
    <property type="protein sequence ID" value="GIF99135.1"/>
    <property type="molecule type" value="Genomic_DNA"/>
</dbReference>
<dbReference type="Gene3D" id="2.60.40.290">
    <property type="match status" value="1"/>
</dbReference>
<keyword evidence="4 7" id="KW-0119">Carbohydrate metabolism</keyword>
<keyword evidence="6 7" id="KW-0624">Polysaccharide degradation</keyword>
<dbReference type="PANTHER" id="PTHR46708">
    <property type="entry name" value="TENASCIN"/>
    <property type="match status" value="1"/>
</dbReference>
<dbReference type="SUPFAM" id="SSF49384">
    <property type="entry name" value="Carbohydrate-binding domain"/>
    <property type="match status" value="1"/>
</dbReference>
<evidence type="ECO:0000256" key="2">
    <source>
        <dbReference type="ARBA" id="ARBA00022737"/>
    </source>
</evidence>
<evidence type="ECO:0000256" key="5">
    <source>
        <dbReference type="ARBA" id="ARBA00023295"/>
    </source>
</evidence>
<reference evidence="12 13" key="1">
    <citation type="submission" date="2021-01" db="EMBL/GenBank/DDBJ databases">
        <title>Whole genome shotgun sequence of Catellatospora citrea NBRC 14495.</title>
        <authorList>
            <person name="Komaki H."/>
            <person name="Tamura T."/>
        </authorList>
    </citation>
    <scope>NUCLEOTIDE SEQUENCE [LARGE SCALE GENOMIC DNA]</scope>
    <source>
        <strain evidence="12 13">NBRC 14495</strain>
    </source>
</reference>
<feature type="region of interest" description="Disordered" evidence="8">
    <location>
        <begin position="431"/>
        <end position="464"/>
    </location>
</feature>
<evidence type="ECO:0000259" key="10">
    <source>
        <dbReference type="PROSITE" id="PS50853"/>
    </source>
</evidence>
<dbReference type="InterPro" id="IPR001547">
    <property type="entry name" value="Glyco_hydro_5"/>
</dbReference>
<dbReference type="InterPro" id="IPR001919">
    <property type="entry name" value="CBD2"/>
</dbReference>
<feature type="domain" description="CBM2" evidence="11">
    <location>
        <begin position="542"/>
        <end position="646"/>
    </location>
</feature>
<dbReference type="InterPro" id="IPR003961">
    <property type="entry name" value="FN3_dom"/>
</dbReference>
<evidence type="ECO:0000256" key="1">
    <source>
        <dbReference type="ARBA" id="ARBA00000966"/>
    </source>
</evidence>
<dbReference type="InterPro" id="IPR012291">
    <property type="entry name" value="CBM2_carb-bd_dom_sf"/>
</dbReference>
<dbReference type="InterPro" id="IPR013783">
    <property type="entry name" value="Ig-like_fold"/>
</dbReference>
<dbReference type="GO" id="GO:0030247">
    <property type="term" value="F:polysaccharide binding"/>
    <property type="evidence" value="ECO:0007669"/>
    <property type="project" value="UniProtKB-UniRule"/>
</dbReference>
<feature type="chain" id="PRO_5035301568" description="Endoglucanase" evidence="9">
    <location>
        <begin position="47"/>
        <end position="646"/>
    </location>
</feature>
<feature type="compositionally biased region" description="Polar residues" evidence="8">
    <location>
        <begin position="448"/>
        <end position="458"/>
    </location>
</feature>
<keyword evidence="9" id="KW-0732">Signal</keyword>
<feature type="signal peptide" evidence="9">
    <location>
        <begin position="1"/>
        <end position="46"/>
    </location>
</feature>
<dbReference type="InterPro" id="IPR017853">
    <property type="entry name" value="GH"/>
</dbReference>
<feature type="domain" description="Fibronectin type-III" evidence="10">
    <location>
        <begin position="356"/>
        <end position="445"/>
    </location>
</feature>
<evidence type="ECO:0000259" key="11">
    <source>
        <dbReference type="PROSITE" id="PS51173"/>
    </source>
</evidence>
<dbReference type="Pfam" id="PF00553">
    <property type="entry name" value="CBM_2"/>
    <property type="match status" value="1"/>
</dbReference>
<dbReference type="SUPFAM" id="SSF49265">
    <property type="entry name" value="Fibronectin type III"/>
    <property type="match status" value="1"/>
</dbReference>
<keyword evidence="7" id="KW-0136">Cellulose degradation</keyword>
<dbReference type="Pfam" id="PF00150">
    <property type="entry name" value="Cellulase"/>
    <property type="match status" value="1"/>
</dbReference>
<comment type="caution">
    <text evidence="12">The sequence shown here is derived from an EMBL/GenBank/DDBJ whole genome shotgun (WGS) entry which is preliminary data.</text>
</comment>
<keyword evidence="3 7" id="KW-0378">Hydrolase</keyword>
<proteinExistence type="inferred from homology"/>
<evidence type="ECO:0000256" key="8">
    <source>
        <dbReference type="SAM" id="MobiDB-lite"/>
    </source>
</evidence>
<accession>A0A8J3KL97</accession>
<dbReference type="InterPro" id="IPR036116">
    <property type="entry name" value="FN3_sf"/>
</dbReference>
<dbReference type="PROSITE" id="PS50853">
    <property type="entry name" value="FN3"/>
    <property type="match status" value="2"/>
</dbReference>
<dbReference type="AlphaFoldDB" id="A0A8J3KL97"/>
<evidence type="ECO:0000256" key="4">
    <source>
        <dbReference type="ARBA" id="ARBA00023277"/>
    </source>
</evidence>
<dbReference type="GO" id="GO:0030245">
    <property type="term" value="P:cellulose catabolic process"/>
    <property type="evidence" value="ECO:0007669"/>
    <property type="project" value="UniProtKB-KW"/>
</dbReference>
<dbReference type="CDD" id="cd00063">
    <property type="entry name" value="FN3"/>
    <property type="match status" value="2"/>
</dbReference>
<organism evidence="12 13">
    <name type="scientific">Catellatospora citrea</name>
    <dbReference type="NCBI Taxonomy" id="53366"/>
    <lineage>
        <taxon>Bacteria</taxon>
        <taxon>Bacillati</taxon>
        <taxon>Actinomycetota</taxon>
        <taxon>Actinomycetes</taxon>
        <taxon>Micromonosporales</taxon>
        <taxon>Micromonosporaceae</taxon>
        <taxon>Catellatospora</taxon>
    </lineage>
</organism>
<dbReference type="Proteomes" id="UP000659904">
    <property type="component" value="Unassembled WGS sequence"/>
</dbReference>
<gene>
    <name evidence="12" type="ORF">Cci01nite_42290</name>
</gene>
<keyword evidence="2" id="KW-0677">Repeat</keyword>
<evidence type="ECO:0000256" key="7">
    <source>
        <dbReference type="RuleBase" id="RU361153"/>
    </source>
</evidence>
<name>A0A8J3KL97_9ACTN</name>
<keyword evidence="5 7" id="KW-0326">Glycosidase</keyword>
<dbReference type="Pfam" id="PF00041">
    <property type="entry name" value="fn3"/>
    <property type="match status" value="2"/>
</dbReference>
<evidence type="ECO:0000256" key="9">
    <source>
        <dbReference type="SAM" id="SignalP"/>
    </source>
</evidence>
<dbReference type="SUPFAM" id="SSF51445">
    <property type="entry name" value="(Trans)glycosidases"/>
    <property type="match status" value="1"/>
</dbReference>
<dbReference type="Gene3D" id="2.60.40.10">
    <property type="entry name" value="Immunoglobulins"/>
    <property type="match status" value="2"/>
</dbReference>
<dbReference type="GO" id="GO:0008810">
    <property type="term" value="F:cellulase activity"/>
    <property type="evidence" value="ECO:0007669"/>
    <property type="project" value="UniProtKB-EC"/>
</dbReference>
<dbReference type="SMART" id="SM00637">
    <property type="entry name" value="CBD_II"/>
    <property type="match status" value="1"/>
</dbReference>
<feature type="compositionally biased region" description="Low complexity" evidence="8">
    <location>
        <begin position="431"/>
        <end position="443"/>
    </location>
</feature>
<dbReference type="SMART" id="SM00060">
    <property type="entry name" value="FN3"/>
    <property type="match status" value="2"/>
</dbReference>
<dbReference type="PANTHER" id="PTHR46708:SF2">
    <property type="entry name" value="FIBRONECTIN TYPE-III DOMAIN-CONTAINING PROTEIN"/>
    <property type="match status" value="1"/>
</dbReference>
<feature type="domain" description="Fibronectin type-III" evidence="10">
    <location>
        <begin position="454"/>
        <end position="543"/>
    </location>
</feature>
<sequence>MSVPRVGNADGAAPSEVNMKRKIALAAASILTLAAAVVAFSQPAQAATGIRVANGKLVEANGTALKLRGINHPHAWYATQTSSFANIKAAGANSVRVVLSGGRWTTNTASDVANVISLCKTNKLICVLENHDTTGFGEQSGAVSLDAAVNYWISIQSALTGQENYVILNIGNEPIGNNAVTPNWTDATKSAIVRLRNAGFQHTIMVDAPNWGQDWSFTMRDNAPSVLAADTTGNTIFSVHMYGVFDTAAEVTAYVDSFTSRNLALCVCEFGDNHSDGNPDEDTIMAKTQSAGIGNMGWSWSGNGGGVEYLDMVTSFNPAQRSTWGNRYITGSNGLSTTSTQATIYNTGGDTQAPTTPGTPSASNVTSSSLSLSWSASTDNVGVTGYDVVRVSGSTETVLASPSTNSASLTGLSAGTQYTLAVYAKDAAGNRSTRSSTVNVTTSGTGGDTQAPSTPGTPSATNVTSSSLSLSWTASTDNVGVTGYDVVRVSGSTETVLASPSGNSASLTGLTAATQYTLAVYAKDAAGNRSSRSSTVSVTTQTGGGTGGCTATYTITNQWPGGFGANVTVTNGATASTNWTVSWTFANGQTITQIWSAQDTASGASHTARNMSYNGNLGPNASTSFGFNGTWNNSVNAVPALTCARS</sequence>
<dbReference type="EC" id="3.2.1.4" evidence="7"/>
<dbReference type="InterPro" id="IPR008965">
    <property type="entry name" value="CBM2/CBM3_carb-bd_dom_sf"/>
</dbReference>